<dbReference type="Proteomes" id="UP000798488">
    <property type="component" value="Unassembled WGS sequence"/>
</dbReference>
<protein>
    <submittedName>
        <fullName evidence="1">Uncharacterized protein</fullName>
    </submittedName>
</protein>
<comment type="caution">
    <text evidence="1">The sequence shown here is derived from an EMBL/GenBank/DDBJ whole genome shotgun (WGS) entry which is preliminary data.</text>
</comment>
<keyword evidence="2" id="KW-1185">Reference proteome</keyword>
<gene>
    <name evidence="1" type="ORF">SPSYN_00907</name>
</gene>
<sequence length="156" mass="17155">MRIIGNNLKKKSDKLPNDGNGLILSFSGEKSISQLTEALAINVYEGGVIEINDRQMKITGNVINGSAVNMGDSVSQTVNWGAQEAQTYEKLLSEIKTIPGLSIDEVQDATEILGDLKKKSEEGTLRLTFLQRMWDQLPKAITMLESAIKVYNTLNP</sequence>
<evidence type="ECO:0000313" key="2">
    <source>
        <dbReference type="Proteomes" id="UP000798488"/>
    </source>
</evidence>
<reference evidence="1" key="1">
    <citation type="submission" date="2016-02" db="EMBL/GenBank/DDBJ databases">
        <title>Draft Genome Sequence of Sporotomaculum syntrophicum Strain FB, a Syntrophic Benzoate Degrader.</title>
        <authorList>
            <person name="Nobu M.K."/>
            <person name="Narihiro T."/>
            <person name="Qiu Y.-L."/>
            <person name="Ohashi A."/>
            <person name="Liu W.-T."/>
            <person name="Yuji S."/>
        </authorList>
    </citation>
    <scope>NUCLEOTIDE SEQUENCE</scope>
    <source>
        <strain evidence="1">FB</strain>
    </source>
</reference>
<accession>A0A9D2WSM4</accession>
<organism evidence="1 2">
    <name type="scientific">Sporotomaculum syntrophicum</name>
    <dbReference type="NCBI Taxonomy" id="182264"/>
    <lineage>
        <taxon>Bacteria</taxon>
        <taxon>Bacillati</taxon>
        <taxon>Bacillota</taxon>
        <taxon>Clostridia</taxon>
        <taxon>Eubacteriales</taxon>
        <taxon>Desulfallaceae</taxon>
        <taxon>Sporotomaculum</taxon>
    </lineage>
</organism>
<proteinExistence type="predicted"/>
<name>A0A9D2WSM4_9FIRM</name>
<evidence type="ECO:0000313" key="1">
    <source>
        <dbReference type="EMBL" id="KAF1086166.1"/>
    </source>
</evidence>
<dbReference type="AlphaFoldDB" id="A0A9D2WSM4"/>
<dbReference type="EMBL" id="LSRS01000002">
    <property type="protein sequence ID" value="KAF1086166.1"/>
    <property type="molecule type" value="Genomic_DNA"/>
</dbReference>